<evidence type="ECO:0000313" key="2">
    <source>
        <dbReference type="EMBL" id="KIK63036.1"/>
    </source>
</evidence>
<dbReference type="EMBL" id="KN834765">
    <property type="protein sequence ID" value="KIK63036.1"/>
    <property type="molecule type" value="Genomic_DNA"/>
</dbReference>
<dbReference type="Proteomes" id="UP000053593">
    <property type="component" value="Unassembled WGS sequence"/>
</dbReference>
<proteinExistence type="predicted"/>
<dbReference type="AlphaFoldDB" id="A0A0D0C4J5"/>
<organism evidence="2 3">
    <name type="scientific">Collybiopsis luxurians FD-317 M1</name>
    <dbReference type="NCBI Taxonomy" id="944289"/>
    <lineage>
        <taxon>Eukaryota</taxon>
        <taxon>Fungi</taxon>
        <taxon>Dikarya</taxon>
        <taxon>Basidiomycota</taxon>
        <taxon>Agaricomycotina</taxon>
        <taxon>Agaricomycetes</taxon>
        <taxon>Agaricomycetidae</taxon>
        <taxon>Agaricales</taxon>
        <taxon>Marasmiineae</taxon>
        <taxon>Omphalotaceae</taxon>
        <taxon>Collybiopsis</taxon>
        <taxon>Collybiopsis luxurians</taxon>
    </lineage>
</organism>
<sequence>MSVLPRVSTVMMVTVILLPRIRATLYRRRTRRRAVTESRSKSFRQFGNTIIDLLWRTRRRDIAIGRGTGGRSITIPWLRISSAHNKHRRTLAEEVQEERYSWANNHDLCI</sequence>
<keyword evidence="1" id="KW-0812">Transmembrane</keyword>
<evidence type="ECO:0000256" key="1">
    <source>
        <dbReference type="SAM" id="Phobius"/>
    </source>
</evidence>
<accession>A0A0D0C4J5</accession>
<protein>
    <submittedName>
        <fullName evidence="2">Uncharacterized protein</fullName>
    </submittedName>
</protein>
<dbReference type="HOGENOM" id="CLU_2171357_0_0_1"/>
<feature type="transmembrane region" description="Helical" evidence="1">
    <location>
        <begin position="6"/>
        <end position="23"/>
    </location>
</feature>
<evidence type="ECO:0000313" key="3">
    <source>
        <dbReference type="Proteomes" id="UP000053593"/>
    </source>
</evidence>
<keyword evidence="1" id="KW-0472">Membrane</keyword>
<reference evidence="2 3" key="1">
    <citation type="submission" date="2014-04" db="EMBL/GenBank/DDBJ databases">
        <title>Evolutionary Origins and Diversification of the Mycorrhizal Mutualists.</title>
        <authorList>
            <consortium name="DOE Joint Genome Institute"/>
            <consortium name="Mycorrhizal Genomics Consortium"/>
            <person name="Kohler A."/>
            <person name="Kuo A."/>
            <person name="Nagy L.G."/>
            <person name="Floudas D."/>
            <person name="Copeland A."/>
            <person name="Barry K.W."/>
            <person name="Cichocki N."/>
            <person name="Veneault-Fourrey C."/>
            <person name="LaButti K."/>
            <person name="Lindquist E.A."/>
            <person name="Lipzen A."/>
            <person name="Lundell T."/>
            <person name="Morin E."/>
            <person name="Murat C."/>
            <person name="Riley R."/>
            <person name="Ohm R."/>
            <person name="Sun H."/>
            <person name="Tunlid A."/>
            <person name="Henrissat B."/>
            <person name="Grigoriev I.V."/>
            <person name="Hibbett D.S."/>
            <person name="Martin F."/>
        </authorList>
    </citation>
    <scope>NUCLEOTIDE SEQUENCE [LARGE SCALE GENOMIC DNA]</scope>
    <source>
        <strain evidence="2 3">FD-317 M1</strain>
    </source>
</reference>
<keyword evidence="1" id="KW-1133">Transmembrane helix</keyword>
<keyword evidence="3" id="KW-1185">Reference proteome</keyword>
<name>A0A0D0C4J5_9AGAR</name>
<gene>
    <name evidence="2" type="ORF">GYMLUDRAFT_476101</name>
</gene>